<accession>A0A1E7KGE9</accession>
<keyword evidence="3" id="KW-1185">Reference proteome</keyword>
<proteinExistence type="predicted"/>
<dbReference type="Pfam" id="PF13460">
    <property type="entry name" value="NAD_binding_10"/>
    <property type="match status" value="1"/>
</dbReference>
<dbReference type="EMBL" id="LJGU01000126">
    <property type="protein sequence ID" value="OEV02991.1"/>
    <property type="molecule type" value="Genomic_DNA"/>
</dbReference>
<dbReference type="SUPFAM" id="SSF51735">
    <property type="entry name" value="NAD(P)-binding Rossmann-fold domains"/>
    <property type="match status" value="1"/>
</dbReference>
<dbReference type="AlphaFoldDB" id="A0A1E7KGE9"/>
<reference evidence="2 3" key="1">
    <citation type="journal article" date="2016" name="Front. Microbiol.">
        <title>Comparative Genomics Analysis of Streptomyces Species Reveals Their Adaptation to the Marine Environment and Their Diversity at the Genomic Level.</title>
        <authorList>
            <person name="Tian X."/>
            <person name="Zhang Z."/>
            <person name="Yang T."/>
            <person name="Chen M."/>
            <person name="Li J."/>
            <person name="Chen F."/>
            <person name="Yang J."/>
            <person name="Li W."/>
            <person name="Zhang B."/>
            <person name="Zhang Z."/>
            <person name="Wu J."/>
            <person name="Zhang C."/>
            <person name="Long L."/>
            <person name="Xiao J."/>
        </authorList>
    </citation>
    <scope>NUCLEOTIDE SEQUENCE [LARGE SCALE GENOMIC DNA]</scope>
    <source>
        <strain evidence="2 3">SCSIO 02100</strain>
    </source>
</reference>
<dbReference type="RefSeq" id="WP_070196914.1">
    <property type="nucleotide sequence ID" value="NZ_LJGU01000126.1"/>
</dbReference>
<dbReference type="Gene3D" id="3.40.50.720">
    <property type="entry name" value="NAD(P)-binding Rossmann-like Domain"/>
    <property type="match status" value="1"/>
</dbReference>
<gene>
    <name evidence="2" type="ORF">AN216_13535</name>
</gene>
<dbReference type="Proteomes" id="UP000176101">
    <property type="component" value="Unassembled WGS sequence"/>
</dbReference>
<feature type="domain" description="NAD(P)-binding" evidence="1">
    <location>
        <begin position="6"/>
        <end position="177"/>
    </location>
</feature>
<dbReference type="OrthoDB" id="116343at2"/>
<dbReference type="InterPro" id="IPR051604">
    <property type="entry name" value="Ergot_Alk_Oxidoreductase"/>
</dbReference>
<evidence type="ECO:0000313" key="2">
    <source>
        <dbReference type="EMBL" id="OEV02991.1"/>
    </source>
</evidence>
<sequence length="274" mass="29343">MILATGASGNVGTPLLSQLAARQAPVRAVTRHASRTARSAPQAEAVEADLRRPATLAPALDGVRSLFLLLPADGDLPGILDLARESGVRHVVYVSSLLAQTHPNSPMGRGPLEGERAVRDSGLDWTILRPWAYASNAVWWAPAIREHGVVRAGAAKASSPVIHPADIASVAAEALLDERHRGRLYPLTGPEEITPVGQVRAIGAALGRDLRFEELSGEEHLTQLRQYMPEEMAIEMAGGGDSDGPGVLHTVREVTGTPARTFAQWAREHVELFR</sequence>
<dbReference type="InterPro" id="IPR016040">
    <property type="entry name" value="NAD(P)-bd_dom"/>
</dbReference>
<name>A0A1E7KGE9_9ACTN</name>
<evidence type="ECO:0000259" key="1">
    <source>
        <dbReference type="Pfam" id="PF13460"/>
    </source>
</evidence>
<organism evidence="2 3">
    <name type="scientific">Streptomyces oceani</name>
    <dbReference type="NCBI Taxonomy" id="1075402"/>
    <lineage>
        <taxon>Bacteria</taxon>
        <taxon>Bacillati</taxon>
        <taxon>Actinomycetota</taxon>
        <taxon>Actinomycetes</taxon>
        <taxon>Kitasatosporales</taxon>
        <taxon>Streptomycetaceae</taxon>
        <taxon>Streptomyces</taxon>
    </lineage>
</organism>
<comment type="caution">
    <text evidence="2">The sequence shown here is derived from an EMBL/GenBank/DDBJ whole genome shotgun (WGS) entry which is preliminary data.</text>
</comment>
<dbReference type="PANTHER" id="PTHR43162">
    <property type="match status" value="1"/>
</dbReference>
<protein>
    <recommendedName>
        <fullName evidence="1">NAD(P)-binding domain-containing protein</fullName>
    </recommendedName>
</protein>
<dbReference type="STRING" id="1075402.AN216_13535"/>
<dbReference type="InterPro" id="IPR036291">
    <property type="entry name" value="NAD(P)-bd_dom_sf"/>
</dbReference>
<dbReference type="Gene3D" id="3.90.25.10">
    <property type="entry name" value="UDP-galactose 4-epimerase, domain 1"/>
    <property type="match status" value="1"/>
</dbReference>
<dbReference type="PANTHER" id="PTHR43162:SF1">
    <property type="entry name" value="PRESTALK A DIFFERENTIATION PROTEIN A"/>
    <property type="match status" value="1"/>
</dbReference>
<evidence type="ECO:0000313" key="3">
    <source>
        <dbReference type="Proteomes" id="UP000176101"/>
    </source>
</evidence>